<dbReference type="OrthoDB" id="243835at2759"/>
<dbReference type="VEuPathDB" id="TriTrypDB:TRSC58_03709"/>
<dbReference type="RefSeq" id="XP_029241881.1">
    <property type="nucleotide sequence ID" value="XM_029378272.1"/>
</dbReference>
<dbReference type="OMA" id="CGRERPC"/>
<organism evidence="1 2">
    <name type="scientific">Trypanosoma rangeli</name>
    <dbReference type="NCBI Taxonomy" id="5698"/>
    <lineage>
        <taxon>Eukaryota</taxon>
        <taxon>Discoba</taxon>
        <taxon>Euglenozoa</taxon>
        <taxon>Kinetoplastea</taxon>
        <taxon>Metakinetoplastina</taxon>
        <taxon>Trypanosomatida</taxon>
        <taxon>Trypanosomatidae</taxon>
        <taxon>Trypanosoma</taxon>
        <taxon>Herpetosoma</taxon>
    </lineage>
</organism>
<name>A0A3S5ISF7_TRYRA</name>
<keyword evidence="2" id="KW-1185">Reference proteome</keyword>
<dbReference type="AlphaFoldDB" id="A0A3S5ISF7"/>
<dbReference type="GeneID" id="40325152"/>
<evidence type="ECO:0000313" key="2">
    <source>
        <dbReference type="Proteomes" id="UP000283634"/>
    </source>
</evidence>
<sequence length="1000" mass="109500">MTELRRITTTPVDWGSFSGGNVLAISTGRKRRCNTRGRRVLLLSASGIVLADVKLNDEVGDVVDAAGNTANVVVCCTSCGSGRGRRTTLAFISGSQVLALHELPPVKNSEEVSRHSVVCLRVASQDVSIYALGTAELFACVRDGEKCTVYTVWSFGSASVVRVARGRHPLEVLVLLDDGSVALLEVRKPGDGRVEGFLLHILQLSSTAVPTEAVFACGSMLWVLCDDFTLYSYWFPQPVSGEEAAPVQFISEQLCPPEDAVAPVRVFMAGENRTCGVHILFQTTTAVHFRALAVHGLSGPYQRPTPAKGWVHSTLLWSGHVHSFSFKQCAYELLVQSEVGGSPLSVMSLRQNSSILLFGDSQPRLLSHQVVRAAPDRLAGLREKCESSVQELESTAANVLDLHTTKRALSQLLDIQDSLVATLHRERELNKEMQPYQSVSMHLIKRLHIVYIRLSVYRLLYATGFTDRLDEPLREALGLEEARCAAGAFQAELRAQFEREMDLAPVWNMEALSLWGSPDAAPAMCIDAILAHMRCSDLCSLRSVVQQMTAVEPAVALLVLYCTHAGQQKEQQHMEEKTSTAVRYESPHVDSVRGEFLDSFCLPLSVDVWAYLAFAADHHLNLTEVGAAYGAGCPPLLDLVPGLINGLTYSGTYELVFQLTGPVLALSSVGVMDPSVAVKLLFLAYRRGNAKVLEALYRRSRDTVWRNAATHALGMAALQTESVKLLSGLIAPQSPEESVVESIFRRCPNASLSNVLLIDFYILMRRYADALKMCERVAVCHSIHAQRVQVIALHLRSLMPNGNNSYGLRQNLESGEPGRLTVPGAYNAQYPHSHQMLQSLPLHSSAVSGGPLKSEEQELEEDVVRTTAHISAWRRDERPLDAVSGSLQRDLNAITFTPTPAASLGIVYDGVRGISCRDSGVTPQQQQQQQRLASESSMSMRVGAESGSLVCASSATLPPRVATVAASQERERLYCEVILKRSKKPCGRERPCTYHDKAHR</sequence>
<reference evidence="1 2" key="1">
    <citation type="journal article" date="2018" name="BMC Genomics">
        <title>Genomic comparison of Trypanosoma conorhini and Trypanosoma rangeli to Trypanosoma cruzi strains of high and low virulence.</title>
        <authorList>
            <person name="Bradwell K.R."/>
            <person name="Koparde V.N."/>
            <person name="Matveyev A.V."/>
            <person name="Serrano M.G."/>
            <person name="Alves J.M."/>
            <person name="Parikh H."/>
            <person name="Huang B."/>
            <person name="Lee V."/>
            <person name="Espinosa-Alvarez O."/>
            <person name="Ortiz P.A."/>
            <person name="Costa-Martins A.G."/>
            <person name="Teixeira M.M."/>
            <person name="Buck G.A."/>
        </authorList>
    </citation>
    <scope>NUCLEOTIDE SEQUENCE [LARGE SCALE GENOMIC DNA]</scope>
    <source>
        <strain evidence="1 2">AM80</strain>
    </source>
</reference>
<accession>A0A3S5ISF7</accession>
<protein>
    <submittedName>
        <fullName evidence="1">Uncharacterized protein</fullName>
    </submittedName>
</protein>
<proteinExistence type="predicted"/>
<gene>
    <name evidence="1" type="ORF">TraAM80_01219</name>
</gene>
<dbReference type="EMBL" id="MKGL01000024">
    <property type="protein sequence ID" value="RNF10954.1"/>
    <property type="molecule type" value="Genomic_DNA"/>
</dbReference>
<evidence type="ECO:0000313" key="1">
    <source>
        <dbReference type="EMBL" id="RNF10954.1"/>
    </source>
</evidence>
<dbReference type="Proteomes" id="UP000283634">
    <property type="component" value="Unassembled WGS sequence"/>
</dbReference>
<comment type="caution">
    <text evidence="1">The sequence shown here is derived from an EMBL/GenBank/DDBJ whole genome shotgun (WGS) entry which is preliminary data.</text>
</comment>